<keyword evidence="1" id="KW-0433">Leucine-rich repeat</keyword>
<keyword evidence="5" id="KW-1185">Reference proteome</keyword>
<reference evidence="4 5" key="1">
    <citation type="submission" date="2019-02" db="EMBL/GenBank/DDBJ databases">
        <title>Deep-cultivation of Planctomycetes and their phenomic and genomic characterization uncovers novel biology.</title>
        <authorList>
            <person name="Wiegand S."/>
            <person name="Jogler M."/>
            <person name="Boedeker C."/>
            <person name="Pinto D."/>
            <person name="Vollmers J."/>
            <person name="Rivas-Marin E."/>
            <person name="Kohn T."/>
            <person name="Peeters S.H."/>
            <person name="Heuer A."/>
            <person name="Rast P."/>
            <person name="Oberbeckmann S."/>
            <person name="Bunk B."/>
            <person name="Jeske O."/>
            <person name="Meyerdierks A."/>
            <person name="Storesund J.E."/>
            <person name="Kallscheuer N."/>
            <person name="Luecker S."/>
            <person name="Lage O.M."/>
            <person name="Pohl T."/>
            <person name="Merkel B.J."/>
            <person name="Hornburger P."/>
            <person name="Mueller R.-W."/>
            <person name="Bruemmer F."/>
            <person name="Labrenz M."/>
            <person name="Spormann A.M."/>
            <person name="Op den Camp H."/>
            <person name="Overmann J."/>
            <person name="Amann R."/>
            <person name="Jetten M.S.M."/>
            <person name="Mascher T."/>
            <person name="Medema M.H."/>
            <person name="Devos D.P."/>
            <person name="Kaster A.-K."/>
            <person name="Ovreas L."/>
            <person name="Rohde M."/>
            <person name="Galperin M.Y."/>
            <person name="Jogler C."/>
        </authorList>
    </citation>
    <scope>NUCLEOTIDE SEQUENCE [LARGE SCALE GENOMIC DNA]</scope>
    <source>
        <strain evidence="4 5">Mal48</strain>
    </source>
</reference>
<accession>A0A517QK61</accession>
<dbReference type="Proteomes" id="UP000315724">
    <property type="component" value="Chromosome"/>
</dbReference>
<dbReference type="InterPro" id="IPR050836">
    <property type="entry name" value="SDS22/Internalin_LRR"/>
</dbReference>
<dbReference type="Gene3D" id="3.80.10.10">
    <property type="entry name" value="Ribonuclease Inhibitor"/>
    <property type="match status" value="2"/>
</dbReference>
<organism evidence="4 5">
    <name type="scientific">Thalassoglobus polymorphus</name>
    <dbReference type="NCBI Taxonomy" id="2527994"/>
    <lineage>
        <taxon>Bacteria</taxon>
        <taxon>Pseudomonadati</taxon>
        <taxon>Planctomycetota</taxon>
        <taxon>Planctomycetia</taxon>
        <taxon>Planctomycetales</taxon>
        <taxon>Planctomycetaceae</taxon>
        <taxon>Thalassoglobus</taxon>
    </lineage>
</organism>
<dbReference type="KEGG" id="tpol:Mal48_12690"/>
<dbReference type="InterPro" id="IPR032675">
    <property type="entry name" value="LRR_dom_sf"/>
</dbReference>
<dbReference type="AlphaFoldDB" id="A0A517QK61"/>
<dbReference type="PANTHER" id="PTHR46652:SF3">
    <property type="entry name" value="LEUCINE-RICH REPEAT-CONTAINING PROTEIN 9"/>
    <property type="match status" value="1"/>
</dbReference>
<dbReference type="EMBL" id="CP036267">
    <property type="protein sequence ID" value="QDT32029.1"/>
    <property type="molecule type" value="Genomic_DNA"/>
</dbReference>
<dbReference type="PANTHER" id="PTHR46652">
    <property type="entry name" value="LEUCINE-RICH REPEAT AND IQ DOMAIN-CONTAINING PROTEIN 1-RELATED"/>
    <property type="match status" value="1"/>
</dbReference>
<gene>
    <name evidence="4" type="primary">inlA_1</name>
    <name evidence="4" type="ORF">Mal48_12690</name>
</gene>
<feature type="compositionally biased region" description="Low complexity" evidence="3">
    <location>
        <begin position="7"/>
        <end position="17"/>
    </location>
</feature>
<proteinExistence type="predicted"/>
<dbReference type="SUPFAM" id="SSF52058">
    <property type="entry name" value="L domain-like"/>
    <property type="match status" value="1"/>
</dbReference>
<sequence>MLGGCGSSNSDTSNSDQSHFESVKPTVDPNETADEEKAEAPLTANEMREALGANENAQFEKAGRKFVMALLTNSGAKTLEPLKGQPLKVLDISQTRITDLTPLEGMLLENIGMAETQIQDISSLKGMPLKHLDGTRSQIEDLSPLEGMDQLTHVYLEGAKVKDISPLRLSPLKVVWLNGCPIVDLSPLENMKLEELNLCDTPLQNLDTVKTMTLGTLWMRNTAVQELNAIANHGLTSLDVQGSAVKNLNALKEMVSLKRLNIAQTDVTDLSPLSGLSLNRLIFTPQKIEKGIEAVRNMTSLQEIDTSFEGVSRPLSPSEFWERYDAGKFNAETE</sequence>
<keyword evidence="2" id="KW-0677">Repeat</keyword>
<evidence type="ECO:0000256" key="2">
    <source>
        <dbReference type="ARBA" id="ARBA00022737"/>
    </source>
</evidence>
<evidence type="ECO:0000256" key="1">
    <source>
        <dbReference type="ARBA" id="ARBA00022614"/>
    </source>
</evidence>
<feature type="region of interest" description="Disordered" evidence="3">
    <location>
        <begin position="1"/>
        <end position="41"/>
    </location>
</feature>
<evidence type="ECO:0000256" key="3">
    <source>
        <dbReference type="SAM" id="MobiDB-lite"/>
    </source>
</evidence>
<evidence type="ECO:0000313" key="5">
    <source>
        <dbReference type="Proteomes" id="UP000315724"/>
    </source>
</evidence>
<protein>
    <submittedName>
        <fullName evidence="4">Internalin-A</fullName>
    </submittedName>
</protein>
<evidence type="ECO:0000313" key="4">
    <source>
        <dbReference type="EMBL" id="QDT32029.1"/>
    </source>
</evidence>
<name>A0A517QK61_9PLAN</name>